<dbReference type="AlphaFoldDB" id="A0A5A9NYL8"/>
<reference evidence="2 3" key="1">
    <citation type="journal article" date="2019" name="Mol. Ecol. Resour.">
        <title>Chromosome-level genome assembly of Triplophysa tibetana, a fish adapted to the harsh high-altitude environment of the Tibetan Plateau.</title>
        <authorList>
            <person name="Yang X."/>
            <person name="Liu H."/>
            <person name="Ma Z."/>
            <person name="Zou Y."/>
            <person name="Zou M."/>
            <person name="Mao Y."/>
            <person name="Li X."/>
            <person name="Wang H."/>
            <person name="Chen T."/>
            <person name="Wang W."/>
            <person name="Yang R."/>
        </authorList>
    </citation>
    <scope>NUCLEOTIDE SEQUENCE [LARGE SCALE GENOMIC DNA]</scope>
    <source>
        <strain evidence="2">TTIB1903HZAU</strain>
        <tissue evidence="2">Muscle</tissue>
    </source>
</reference>
<comment type="caution">
    <text evidence="2">The sequence shown here is derived from an EMBL/GenBank/DDBJ whole genome shotgun (WGS) entry which is preliminary data.</text>
</comment>
<protein>
    <recommendedName>
        <fullName evidence="4">BESS domain-containing protein</fullName>
    </recommendedName>
</protein>
<name>A0A5A9NYL8_9TELE</name>
<keyword evidence="3" id="KW-1185">Reference proteome</keyword>
<gene>
    <name evidence="2" type="ORF">E1301_Tti010278</name>
</gene>
<evidence type="ECO:0000313" key="2">
    <source>
        <dbReference type="EMBL" id="KAA0714882.1"/>
    </source>
</evidence>
<accession>A0A5A9NYL8</accession>
<evidence type="ECO:0000256" key="1">
    <source>
        <dbReference type="SAM" id="MobiDB-lite"/>
    </source>
</evidence>
<feature type="compositionally biased region" description="Low complexity" evidence="1">
    <location>
        <begin position="97"/>
        <end position="114"/>
    </location>
</feature>
<feature type="region of interest" description="Disordered" evidence="1">
    <location>
        <begin position="81"/>
        <end position="147"/>
    </location>
</feature>
<dbReference type="EMBL" id="SOYY01000011">
    <property type="protein sequence ID" value="KAA0714882.1"/>
    <property type="molecule type" value="Genomic_DNA"/>
</dbReference>
<organism evidence="2 3">
    <name type="scientific">Triplophysa tibetana</name>
    <dbReference type="NCBI Taxonomy" id="1572043"/>
    <lineage>
        <taxon>Eukaryota</taxon>
        <taxon>Metazoa</taxon>
        <taxon>Chordata</taxon>
        <taxon>Craniata</taxon>
        <taxon>Vertebrata</taxon>
        <taxon>Euteleostomi</taxon>
        <taxon>Actinopterygii</taxon>
        <taxon>Neopterygii</taxon>
        <taxon>Teleostei</taxon>
        <taxon>Ostariophysi</taxon>
        <taxon>Cypriniformes</taxon>
        <taxon>Nemacheilidae</taxon>
        <taxon>Triplophysa</taxon>
    </lineage>
</organism>
<feature type="compositionally biased region" description="Acidic residues" evidence="1">
    <location>
        <begin position="81"/>
        <end position="96"/>
    </location>
</feature>
<proteinExistence type="predicted"/>
<sequence>MTIDIPYDNYYLQPVVKVQTKASSLRTQYGKVLRIKQNGCSDKELTSRQKWLLRKLKFLQPFVIHRVSQITVSLDEFENDITDEDEEDQEIEEDVSESSTSHPTSRPSTPISTPEASSSNYRQVTVDYTERPNNRKPKKKPREKSVDQIEMEKVKILKSMSETLLDASQDVDQTFAKQVVSEMKLIKDPLTKMRLRRNILMMLYDAHENEVSSASNPDHTINCVKREPE</sequence>
<evidence type="ECO:0008006" key="4">
    <source>
        <dbReference type="Google" id="ProtNLM"/>
    </source>
</evidence>
<evidence type="ECO:0000313" key="3">
    <source>
        <dbReference type="Proteomes" id="UP000324632"/>
    </source>
</evidence>
<dbReference type="Proteomes" id="UP000324632">
    <property type="component" value="Chromosome 11"/>
</dbReference>